<dbReference type="KEGG" id="zmk:HG535_0A08430"/>
<proteinExistence type="inferred from homology"/>
<comment type="similarity">
    <text evidence="2">Belongs to the PER33/POM33 family.</text>
</comment>
<dbReference type="GO" id="GO:0071786">
    <property type="term" value="P:endoplasmic reticulum tubular network organization"/>
    <property type="evidence" value="ECO:0007669"/>
    <property type="project" value="TreeGrafter"/>
</dbReference>
<evidence type="ECO:0000313" key="7">
    <source>
        <dbReference type="EMBL" id="QLG70897.1"/>
    </source>
</evidence>
<evidence type="ECO:0000313" key="8">
    <source>
        <dbReference type="Proteomes" id="UP000509704"/>
    </source>
</evidence>
<evidence type="ECO:0000256" key="4">
    <source>
        <dbReference type="ARBA" id="ARBA00022989"/>
    </source>
</evidence>
<name>A0A7H9AXM5_ZYGMR</name>
<dbReference type="Pfam" id="PF03661">
    <property type="entry name" value="TMEM33_Pom33"/>
    <property type="match status" value="1"/>
</dbReference>
<gene>
    <name evidence="7" type="ORF">HG535_0A08430</name>
</gene>
<evidence type="ECO:0000256" key="5">
    <source>
        <dbReference type="ARBA" id="ARBA00023136"/>
    </source>
</evidence>
<reference evidence="7 8" key="1">
    <citation type="submission" date="2020-07" db="EMBL/GenBank/DDBJ databases">
        <title>The yeast mating-type switching endonuclease HO is a domesticated member of an unorthodox homing genetic element family.</title>
        <authorList>
            <person name="Coughlan A.Y."/>
            <person name="Lombardi L."/>
            <person name="Braun-Galleani S."/>
            <person name="Martos A.R."/>
            <person name="Galeote V."/>
            <person name="Bigey F."/>
            <person name="Dequin S."/>
            <person name="Byrne K.P."/>
            <person name="Wolfe K.H."/>
        </authorList>
    </citation>
    <scope>NUCLEOTIDE SEQUENCE [LARGE SCALE GENOMIC DNA]</scope>
    <source>
        <strain evidence="7 8">NRRL Y-6702</strain>
    </source>
</reference>
<evidence type="ECO:0000256" key="1">
    <source>
        <dbReference type="ARBA" id="ARBA00004141"/>
    </source>
</evidence>
<evidence type="ECO:0000256" key="6">
    <source>
        <dbReference type="SAM" id="Phobius"/>
    </source>
</evidence>
<sequence>MGRKIKIIKEKSNKKQRDPLQTQKSVWLAGHVMTLAFGSIFAVTYIFHVCLFFKYRSWKWLFLRLNKGYNIIHGDRWYHSVLRGSPSVMYRLSLVGTFLSCGVTSYQKWSGLNPQWYEMLSAENFQYLLISLLWFVSRKSIYKLCPFMILSYLHITNSKTEMNGAREDAGDVGSKTEMKGAREDVGDVGVKNASLLHILAFSEIVVAFALLLDSLLLKDGTAGITLVVYSGIYWLRINFSPYVQVTLLRLLTKFDAKVPPKYKDQWSTIKKFIFVKVEDHKKTEDGIARTA</sequence>
<dbReference type="PANTHER" id="PTHR12703">
    <property type="entry name" value="TRANSMEMBRANE PROTEIN 33"/>
    <property type="match status" value="1"/>
</dbReference>
<keyword evidence="4 6" id="KW-1133">Transmembrane helix</keyword>
<keyword evidence="3 6" id="KW-0812">Transmembrane</keyword>
<dbReference type="InterPro" id="IPR005344">
    <property type="entry name" value="TMEM33/Pom33"/>
</dbReference>
<keyword evidence="5 6" id="KW-0472">Membrane</keyword>
<keyword evidence="8" id="KW-1185">Reference proteome</keyword>
<evidence type="ECO:0000256" key="2">
    <source>
        <dbReference type="ARBA" id="ARBA00007322"/>
    </source>
</evidence>
<dbReference type="InterPro" id="IPR051645">
    <property type="entry name" value="PER33/POM33_regulator"/>
</dbReference>
<feature type="transmembrane region" description="Helical" evidence="6">
    <location>
        <begin position="26"/>
        <end position="53"/>
    </location>
</feature>
<organism evidence="7 8">
    <name type="scientific">Zygotorulaspora mrakii</name>
    <name type="common">Zygosaccharomyces mrakii</name>
    <dbReference type="NCBI Taxonomy" id="42260"/>
    <lineage>
        <taxon>Eukaryota</taxon>
        <taxon>Fungi</taxon>
        <taxon>Dikarya</taxon>
        <taxon>Ascomycota</taxon>
        <taxon>Saccharomycotina</taxon>
        <taxon>Saccharomycetes</taxon>
        <taxon>Saccharomycetales</taxon>
        <taxon>Saccharomycetaceae</taxon>
        <taxon>Zygotorulaspora</taxon>
    </lineage>
</organism>
<comment type="subcellular location">
    <subcellularLocation>
        <location evidence="1">Membrane</location>
        <topology evidence="1">Multi-pass membrane protein</topology>
    </subcellularLocation>
</comment>
<dbReference type="GeneID" id="59234534"/>
<protein>
    <submittedName>
        <fullName evidence="7">Uncharacterized protein</fullName>
    </submittedName>
</protein>
<dbReference type="AlphaFoldDB" id="A0A7H9AXM5"/>
<dbReference type="GO" id="GO:0016020">
    <property type="term" value="C:membrane"/>
    <property type="evidence" value="ECO:0007669"/>
    <property type="project" value="UniProtKB-SubCell"/>
</dbReference>
<accession>A0A7H9AXM5</accession>
<dbReference type="GO" id="GO:0005783">
    <property type="term" value="C:endoplasmic reticulum"/>
    <property type="evidence" value="ECO:0007669"/>
    <property type="project" value="TreeGrafter"/>
</dbReference>
<dbReference type="GO" id="GO:0061024">
    <property type="term" value="P:membrane organization"/>
    <property type="evidence" value="ECO:0007669"/>
    <property type="project" value="TreeGrafter"/>
</dbReference>
<dbReference type="OrthoDB" id="5581259at2759"/>
<evidence type="ECO:0000256" key="3">
    <source>
        <dbReference type="ARBA" id="ARBA00022692"/>
    </source>
</evidence>
<dbReference type="PANTHER" id="PTHR12703:SF3">
    <property type="entry name" value="ABR032WP"/>
    <property type="match status" value="1"/>
</dbReference>
<dbReference type="RefSeq" id="XP_037142625.1">
    <property type="nucleotide sequence ID" value="XM_037286730.1"/>
</dbReference>
<dbReference type="EMBL" id="CP058604">
    <property type="protein sequence ID" value="QLG70897.1"/>
    <property type="molecule type" value="Genomic_DNA"/>
</dbReference>
<dbReference type="Proteomes" id="UP000509704">
    <property type="component" value="Chromosome 1"/>
</dbReference>